<dbReference type="InterPro" id="IPR009078">
    <property type="entry name" value="Ferritin-like_SF"/>
</dbReference>
<proteinExistence type="predicted"/>
<dbReference type="EMBL" id="WLZY01000013">
    <property type="protein sequence ID" value="NDL60579.1"/>
    <property type="molecule type" value="Genomic_DNA"/>
</dbReference>
<dbReference type="Proteomes" id="UP000460435">
    <property type="component" value="Unassembled WGS sequence"/>
</dbReference>
<name>A0A7K3MB88_9ACTN</name>
<dbReference type="Gene3D" id="1.10.620.20">
    <property type="entry name" value="Ribonucleotide Reductase, subunit A"/>
    <property type="match status" value="1"/>
</dbReference>
<comment type="caution">
    <text evidence="1">The sequence shown here is derived from an EMBL/GenBank/DDBJ whole genome shotgun (WGS) entry which is preliminary data.</text>
</comment>
<keyword evidence="2" id="KW-1185">Reference proteome</keyword>
<reference evidence="1 2" key="1">
    <citation type="submission" date="2019-11" db="EMBL/GenBank/DDBJ databases">
        <authorList>
            <person name="Li X.-J."/>
            <person name="Feng X.-M."/>
        </authorList>
    </citation>
    <scope>NUCLEOTIDE SEQUENCE [LARGE SCALE GENOMIC DNA]</scope>
    <source>
        <strain evidence="1 2">XMNu-373</strain>
    </source>
</reference>
<dbReference type="InterPro" id="IPR012348">
    <property type="entry name" value="RNR-like"/>
</dbReference>
<accession>A0A7K3MB88</accession>
<evidence type="ECO:0000313" key="2">
    <source>
        <dbReference type="Proteomes" id="UP000460435"/>
    </source>
</evidence>
<sequence>MAFDIDRFATKSERVQWQDLSFDDFRENPLPAHTLRSLRYMCDVEYHTVCYLRDLLVTPAHKDGDVATFFTIWNREEFWHGEALAAVLGLHGITVDFDALKAKRLKVGWKDRLDPVKQSVLGNVLGADLIATHMIWGAVNEWSASAAYTRLATLEGHPALAELLRRIAKQEARHVAFYATQARKRLEDSKKARLFARFALRKAWAPVGSGVMPEEEVVHVMSHLFSGPDGLAEIRKIDGHIARMPGLEGLTIVEDAMRSRGVAA</sequence>
<gene>
    <name evidence="1" type="ORF">F7O44_26210</name>
</gene>
<dbReference type="AlphaFoldDB" id="A0A7K3MB88"/>
<evidence type="ECO:0000313" key="1">
    <source>
        <dbReference type="EMBL" id="NDL60579.1"/>
    </source>
</evidence>
<protein>
    <submittedName>
        <fullName evidence="1">Ferritin-like domain-containing protein</fullName>
    </submittedName>
</protein>
<organism evidence="1 2">
    <name type="scientific">Phytoactinopolyspora mesophila</name>
    <dbReference type="NCBI Taxonomy" id="2650750"/>
    <lineage>
        <taxon>Bacteria</taxon>
        <taxon>Bacillati</taxon>
        <taxon>Actinomycetota</taxon>
        <taxon>Actinomycetes</taxon>
        <taxon>Jiangellales</taxon>
        <taxon>Jiangellaceae</taxon>
        <taxon>Phytoactinopolyspora</taxon>
    </lineage>
</organism>
<dbReference type="GO" id="GO:0016491">
    <property type="term" value="F:oxidoreductase activity"/>
    <property type="evidence" value="ECO:0007669"/>
    <property type="project" value="InterPro"/>
</dbReference>
<dbReference type="SUPFAM" id="SSF47240">
    <property type="entry name" value="Ferritin-like"/>
    <property type="match status" value="1"/>
</dbReference>
<dbReference type="RefSeq" id="WP_162453298.1">
    <property type="nucleotide sequence ID" value="NZ_WLZY01000013.1"/>
</dbReference>